<dbReference type="Proteomes" id="UP001365619">
    <property type="component" value="Unassembled WGS sequence"/>
</dbReference>
<sequence>MLFSLIQLVPLLFVTGIIYVAMEISNSKWRIWLSYEGIFTILFHITRFQVFQTKDQPHFLYTAVYLSSILFPISKEIFEAYKTRNLMSR</sequence>
<feature type="transmembrane region" description="Helical" evidence="1">
    <location>
        <begin position="6"/>
        <end position="22"/>
    </location>
</feature>
<keyword evidence="3" id="KW-1185">Reference proteome</keyword>
<dbReference type="RefSeq" id="WP_231587824.1">
    <property type="nucleotide sequence ID" value="NZ_JBBAGV010000006.1"/>
</dbReference>
<proteinExistence type="predicted"/>
<evidence type="ECO:0000313" key="3">
    <source>
        <dbReference type="Proteomes" id="UP001365619"/>
    </source>
</evidence>
<evidence type="ECO:0000256" key="1">
    <source>
        <dbReference type="SAM" id="Phobius"/>
    </source>
</evidence>
<keyword evidence="1" id="KW-0812">Transmembrane</keyword>
<gene>
    <name evidence="2" type="ORF">WBS43_18775</name>
</gene>
<keyword evidence="1" id="KW-0472">Membrane</keyword>
<evidence type="ECO:0008006" key="4">
    <source>
        <dbReference type="Google" id="ProtNLM"/>
    </source>
</evidence>
<dbReference type="EMBL" id="JBBAGW010000006">
    <property type="protein sequence ID" value="MEI5930758.1"/>
    <property type="molecule type" value="Genomic_DNA"/>
</dbReference>
<evidence type="ECO:0000313" key="2">
    <source>
        <dbReference type="EMBL" id="MEI5930758.1"/>
    </source>
</evidence>
<accession>A0ABU8HW22</accession>
<feature type="transmembrane region" description="Helical" evidence="1">
    <location>
        <begin position="58"/>
        <end position="78"/>
    </location>
</feature>
<reference evidence="2 3" key="1">
    <citation type="submission" date="2024-03" db="EMBL/GenBank/DDBJ databases">
        <title>A Rare Waterborne Outbreak of Bacillus cereus in China: Epidemiologic Survey, Genomic Insights and Virulence Characteristics.</title>
        <authorList>
            <person name="Wang S."/>
        </authorList>
    </citation>
    <scope>NUCLEOTIDE SEQUENCE [LARGE SCALE GENOMIC DNA]</scope>
    <source>
        <strain evidence="2 3">BC008</strain>
    </source>
</reference>
<name>A0ABU8HW22_9BACI</name>
<protein>
    <recommendedName>
        <fullName evidence="4">Transposase</fullName>
    </recommendedName>
</protein>
<comment type="caution">
    <text evidence="2">The sequence shown here is derived from an EMBL/GenBank/DDBJ whole genome shotgun (WGS) entry which is preliminary data.</text>
</comment>
<feature type="transmembrane region" description="Helical" evidence="1">
    <location>
        <begin position="29"/>
        <end position="46"/>
    </location>
</feature>
<keyword evidence="1" id="KW-1133">Transmembrane helix</keyword>
<organism evidence="2 3">
    <name type="scientific">Bacillus luti</name>
    <dbReference type="NCBI Taxonomy" id="2026191"/>
    <lineage>
        <taxon>Bacteria</taxon>
        <taxon>Bacillati</taxon>
        <taxon>Bacillota</taxon>
        <taxon>Bacilli</taxon>
        <taxon>Bacillales</taxon>
        <taxon>Bacillaceae</taxon>
        <taxon>Bacillus</taxon>
        <taxon>Bacillus cereus group</taxon>
    </lineage>
</organism>